<comment type="subcellular location">
    <subcellularLocation>
        <location evidence="1">Cell outer membrane</location>
    </subcellularLocation>
</comment>
<keyword evidence="5" id="KW-0998">Cell outer membrane</keyword>
<sequence>MKKIIIFLTLLLAITGCESQLDKMLPRNAIPLDEMTADDIEKLMTGVYAEIERQQFNGWFDFDYKAENYKEGPGWVLTDPVMMTPGDGDIKNRWQTSFVVLNQVNALIESYEALSGAPTAKEKQIGGTGYFFRALIYYDMAIRWGNVPILDKQNENLVPISQEENVWAFTEGNIEKALSILQGFTNSYYVSLEAAQALAARIYLARGNKTKVLENVNAVLLNNNFILANTSEEFASIYVTDAKSKETIFGLANKRSTGQLVFSQKLNDVDPTWDYSPATDVFQSLFADDNILNRKGDRRAKATFSSDDKRVIKFPNGISGQQLVPTPDQANTPIVISRIAEMYLIKAELLGPVDGADILLAFLQKRYDNVPTNAAIQALSESDFQDLILDERHREFYGEGYWWFDIKRTGRLDLLKTLNGRNYLMYYPIPQNEIDLAGTTAYPQNPGYAGAK</sequence>
<keyword evidence="9" id="KW-1185">Reference proteome</keyword>
<evidence type="ECO:0000259" key="7">
    <source>
        <dbReference type="Pfam" id="PF14322"/>
    </source>
</evidence>
<dbReference type="AlphaFoldDB" id="A0A840CRR3"/>
<evidence type="ECO:0000256" key="3">
    <source>
        <dbReference type="ARBA" id="ARBA00022729"/>
    </source>
</evidence>
<dbReference type="InterPro" id="IPR012944">
    <property type="entry name" value="SusD_RagB_dom"/>
</dbReference>
<evidence type="ECO:0000256" key="1">
    <source>
        <dbReference type="ARBA" id="ARBA00004442"/>
    </source>
</evidence>
<reference evidence="8 9" key="1">
    <citation type="submission" date="2020-08" db="EMBL/GenBank/DDBJ databases">
        <title>Genomic Encyclopedia of Type Strains, Phase IV (KMG-IV): sequencing the most valuable type-strain genomes for metagenomic binning, comparative biology and taxonomic classification.</title>
        <authorList>
            <person name="Goeker M."/>
        </authorList>
    </citation>
    <scope>NUCLEOTIDE SEQUENCE [LARGE SCALE GENOMIC DNA]</scope>
    <source>
        <strain evidence="8 9">DSM 104969</strain>
    </source>
</reference>
<dbReference type="GO" id="GO:0009279">
    <property type="term" value="C:cell outer membrane"/>
    <property type="evidence" value="ECO:0007669"/>
    <property type="project" value="UniProtKB-SubCell"/>
</dbReference>
<organism evidence="8 9">
    <name type="scientific">Dysgonomonas hofstadii</name>
    <dbReference type="NCBI Taxonomy" id="637886"/>
    <lineage>
        <taxon>Bacteria</taxon>
        <taxon>Pseudomonadati</taxon>
        <taxon>Bacteroidota</taxon>
        <taxon>Bacteroidia</taxon>
        <taxon>Bacteroidales</taxon>
        <taxon>Dysgonomonadaceae</taxon>
        <taxon>Dysgonomonas</taxon>
    </lineage>
</organism>
<keyword evidence="3" id="KW-0732">Signal</keyword>
<dbReference type="SUPFAM" id="SSF48452">
    <property type="entry name" value="TPR-like"/>
    <property type="match status" value="1"/>
</dbReference>
<evidence type="ECO:0000256" key="4">
    <source>
        <dbReference type="ARBA" id="ARBA00023136"/>
    </source>
</evidence>
<gene>
    <name evidence="8" type="ORF">GGR21_002206</name>
</gene>
<evidence type="ECO:0000313" key="9">
    <source>
        <dbReference type="Proteomes" id="UP000555103"/>
    </source>
</evidence>
<evidence type="ECO:0000313" key="8">
    <source>
        <dbReference type="EMBL" id="MBB4036304.1"/>
    </source>
</evidence>
<accession>A0A840CRR3</accession>
<evidence type="ECO:0008006" key="10">
    <source>
        <dbReference type="Google" id="ProtNLM"/>
    </source>
</evidence>
<evidence type="ECO:0000256" key="2">
    <source>
        <dbReference type="ARBA" id="ARBA00006275"/>
    </source>
</evidence>
<proteinExistence type="inferred from homology"/>
<dbReference type="RefSeq" id="WP_183307208.1">
    <property type="nucleotide sequence ID" value="NZ_JACIEP010000007.1"/>
</dbReference>
<feature type="domain" description="RagB/SusD" evidence="6">
    <location>
        <begin position="313"/>
        <end position="410"/>
    </location>
</feature>
<dbReference type="Pfam" id="PF14322">
    <property type="entry name" value="SusD-like_3"/>
    <property type="match status" value="1"/>
</dbReference>
<evidence type="ECO:0000256" key="5">
    <source>
        <dbReference type="ARBA" id="ARBA00023237"/>
    </source>
</evidence>
<keyword evidence="4" id="KW-0472">Membrane</keyword>
<dbReference type="Proteomes" id="UP000555103">
    <property type="component" value="Unassembled WGS sequence"/>
</dbReference>
<dbReference type="PROSITE" id="PS51257">
    <property type="entry name" value="PROKAR_LIPOPROTEIN"/>
    <property type="match status" value="1"/>
</dbReference>
<comment type="caution">
    <text evidence="8">The sequence shown here is derived from an EMBL/GenBank/DDBJ whole genome shotgun (WGS) entry which is preliminary data.</text>
</comment>
<protein>
    <recommendedName>
        <fullName evidence="10">SusD family protein</fullName>
    </recommendedName>
</protein>
<dbReference type="InterPro" id="IPR011990">
    <property type="entry name" value="TPR-like_helical_dom_sf"/>
</dbReference>
<dbReference type="Pfam" id="PF07980">
    <property type="entry name" value="SusD_RagB"/>
    <property type="match status" value="1"/>
</dbReference>
<dbReference type="EMBL" id="JACIEP010000007">
    <property type="protein sequence ID" value="MBB4036304.1"/>
    <property type="molecule type" value="Genomic_DNA"/>
</dbReference>
<feature type="domain" description="SusD-like N-terminal" evidence="7">
    <location>
        <begin position="81"/>
        <end position="204"/>
    </location>
</feature>
<evidence type="ECO:0000259" key="6">
    <source>
        <dbReference type="Pfam" id="PF07980"/>
    </source>
</evidence>
<comment type="similarity">
    <text evidence="2">Belongs to the SusD family.</text>
</comment>
<dbReference type="InterPro" id="IPR033985">
    <property type="entry name" value="SusD-like_N"/>
</dbReference>
<name>A0A840CRR3_9BACT</name>
<dbReference type="Gene3D" id="1.25.40.390">
    <property type="match status" value="1"/>
</dbReference>